<dbReference type="Pfam" id="PF00586">
    <property type="entry name" value="AIRS"/>
    <property type="match status" value="1"/>
</dbReference>
<feature type="binding site" evidence="1">
    <location>
        <position position="206"/>
    </location>
    <ligand>
        <name>ATP</name>
        <dbReference type="ChEBI" id="CHEBI:30616"/>
    </ligand>
</feature>
<accession>A0A2Z2MFQ0</accession>
<feature type="binding site" evidence="1">
    <location>
        <position position="24"/>
    </location>
    <ligand>
        <name>Mg(2+)</name>
        <dbReference type="ChEBI" id="CHEBI:18420"/>
        <label>3</label>
    </ligand>
</feature>
<dbReference type="AlphaFoldDB" id="A0A2Z2MFQ0"/>
<comment type="caution">
    <text evidence="1">Lacks conserved residue(s) required for the propagation of feature annotation.</text>
</comment>
<feature type="binding site" evidence="1">
    <location>
        <position position="47"/>
    </location>
    <ligand>
        <name>substrate</name>
    </ligand>
</feature>
<feature type="binding site" evidence="1">
    <location>
        <position position="40"/>
    </location>
    <ligand>
        <name>Mg(2+)</name>
        <dbReference type="ChEBI" id="CHEBI:18420"/>
        <label>1</label>
    </ligand>
</feature>
<feature type="domain" description="PurM-like C-terminal" evidence="3">
    <location>
        <begin position="143"/>
        <end position="291"/>
    </location>
</feature>
<evidence type="ECO:0000259" key="3">
    <source>
        <dbReference type="Pfam" id="PF02769"/>
    </source>
</evidence>
<dbReference type="GO" id="GO:0009228">
    <property type="term" value="P:thiamine biosynthetic process"/>
    <property type="evidence" value="ECO:0007669"/>
    <property type="project" value="UniProtKB-KW"/>
</dbReference>
<sequence>MEKEIIELFRRHLRLQGDLPLGDDAGALRLRDGWLVATNDMLVRKTDVPGVMTPEQVGFKAVTMNVSDVAAMGARPVGFLFSLGVPRDIGMDYLEGVAKGIGKALEHYGVPVLSADTNEADDLVIDGIALGRTRRLLTRSGARPGDLVCVTGDIGRALAGLLAWKHELDVPAGARRALYEKLLEPRARVKEGIELSELANAAIDISDGLSKELHLLAEMSGVRIDIEAQELPIRDEVRAVGEILGLNPIEIALASGEEFELVFTLPEEKLRCLGVRCTVIGRVLKGTGVYITTDEKRQEMPVLGWEHLNRRVKGTYREMFR</sequence>
<feature type="binding site" evidence="1">
    <location>
        <position position="40"/>
    </location>
    <ligand>
        <name>Mg(2+)</name>
        <dbReference type="ChEBI" id="CHEBI:18420"/>
        <label>2</label>
    </ligand>
</feature>
<dbReference type="InterPro" id="IPR006283">
    <property type="entry name" value="ThiL-like"/>
</dbReference>
<keyword evidence="1 4" id="KW-0418">Kinase</keyword>
<protein>
    <recommendedName>
        <fullName evidence="1">Thiamine-monophosphate kinase</fullName>
        <shortName evidence="1">TMP kinase</shortName>
        <shortName evidence="1">Thiamine-phosphate kinase</shortName>
        <ecNumber evidence="1">2.7.4.16</ecNumber>
    </recommendedName>
</protein>
<keyword evidence="1" id="KW-0547">Nucleotide-binding</keyword>
<evidence type="ECO:0000259" key="2">
    <source>
        <dbReference type="Pfam" id="PF00586"/>
    </source>
</evidence>
<name>A0A2Z2MFQ0_9EURY</name>
<feature type="binding site" evidence="1">
    <location>
        <position position="257"/>
    </location>
    <ligand>
        <name>substrate</name>
    </ligand>
</feature>
<dbReference type="GO" id="GO:0009229">
    <property type="term" value="P:thiamine diphosphate biosynthetic process"/>
    <property type="evidence" value="ECO:0007669"/>
    <property type="project" value="UniProtKB-UniRule"/>
</dbReference>
<feature type="binding site" evidence="1">
    <location>
        <position position="204"/>
    </location>
    <ligand>
        <name>Mg(2+)</name>
        <dbReference type="ChEBI" id="CHEBI:18420"/>
        <label>3</label>
    </ligand>
</feature>
<dbReference type="KEGG" id="tbs:A3L01_02790"/>
<evidence type="ECO:0000256" key="1">
    <source>
        <dbReference type="HAMAP-Rule" id="MF_02128"/>
    </source>
</evidence>
<proteinExistence type="inferred from homology"/>
<keyword evidence="1" id="KW-0784">Thiamine biosynthesis</keyword>
<keyword evidence="5" id="KW-1185">Reference proteome</keyword>
<dbReference type="Gene3D" id="3.90.650.10">
    <property type="entry name" value="PurM-like C-terminal domain"/>
    <property type="match status" value="1"/>
</dbReference>
<dbReference type="GO" id="GO:0000287">
    <property type="term" value="F:magnesium ion binding"/>
    <property type="evidence" value="ECO:0007669"/>
    <property type="project" value="UniProtKB-UniRule"/>
</dbReference>
<dbReference type="RefSeq" id="WP_088864366.1">
    <property type="nucleotide sequence ID" value="NZ_CP015101.1"/>
</dbReference>
<dbReference type="GO" id="GO:0009030">
    <property type="term" value="F:thiamine-phosphate kinase activity"/>
    <property type="evidence" value="ECO:0007669"/>
    <property type="project" value="UniProtKB-UniRule"/>
</dbReference>
<dbReference type="Proteomes" id="UP000250272">
    <property type="component" value="Chromosome"/>
</dbReference>
<comment type="similarity">
    <text evidence="1">Belongs to the thiamine-monophosphate kinase family.</text>
</comment>
<dbReference type="NCBIfam" id="NF004353">
    <property type="entry name" value="PRK05731.2-2"/>
    <property type="match status" value="1"/>
</dbReference>
<dbReference type="InterPro" id="IPR036921">
    <property type="entry name" value="PurM-like_N_sf"/>
</dbReference>
<keyword evidence="1" id="KW-0460">Magnesium</keyword>
<dbReference type="GO" id="GO:0005524">
    <property type="term" value="F:ATP binding"/>
    <property type="evidence" value="ECO:0007669"/>
    <property type="project" value="UniProtKB-UniRule"/>
</dbReference>
<feature type="binding site" evidence="1">
    <location>
        <position position="24"/>
    </location>
    <ligand>
        <name>Mg(2+)</name>
        <dbReference type="ChEBI" id="CHEBI:18420"/>
        <label>4</label>
    </ligand>
</feature>
<dbReference type="Gene3D" id="3.30.1330.10">
    <property type="entry name" value="PurM-like, N-terminal domain"/>
    <property type="match status" value="1"/>
</dbReference>
<evidence type="ECO:0000313" key="5">
    <source>
        <dbReference type="Proteomes" id="UP000250272"/>
    </source>
</evidence>
<dbReference type="InterPro" id="IPR036676">
    <property type="entry name" value="PurM-like_C_sf"/>
</dbReference>
<dbReference type="PIRSF" id="PIRSF005303">
    <property type="entry name" value="Thiam_monoph_kin"/>
    <property type="match status" value="1"/>
</dbReference>
<feature type="binding site" evidence="1">
    <location>
        <position position="68"/>
    </location>
    <ligand>
        <name>Mg(2+)</name>
        <dbReference type="ChEBI" id="CHEBI:18420"/>
        <label>2</label>
    </ligand>
</feature>
<feature type="binding site" evidence="1">
    <location>
        <position position="207"/>
    </location>
    <ligand>
        <name>Mg(2+)</name>
        <dbReference type="ChEBI" id="CHEBI:18420"/>
        <label>5</label>
    </ligand>
</feature>
<comment type="function">
    <text evidence="1">Catalyzes the ATP-dependent phosphorylation of thiamine-monophosphate (TMP) to form thiamine-pyrophosphate (TPP), the active form of vitamin B1.</text>
</comment>
<dbReference type="OrthoDB" id="45909at2157"/>
<keyword evidence="1" id="KW-0808">Transferase</keyword>
<gene>
    <name evidence="1" type="primary">thiL</name>
    <name evidence="4" type="ORF">A3L01_02790</name>
</gene>
<reference evidence="4 5" key="1">
    <citation type="submission" date="2016-04" db="EMBL/GenBank/DDBJ databases">
        <title>Complete genome sequence of Thermococcus barossii type strain SHCK-94.</title>
        <authorList>
            <person name="Oger P.M."/>
        </authorList>
    </citation>
    <scope>NUCLEOTIDE SEQUENCE [LARGE SCALE GENOMIC DNA]</scope>
    <source>
        <strain evidence="4 5">SHCK-94</strain>
    </source>
</reference>
<feature type="binding site" evidence="1">
    <location>
        <position position="68"/>
    </location>
    <ligand>
        <name>Mg(2+)</name>
        <dbReference type="ChEBI" id="CHEBI:18420"/>
        <label>3</label>
    </ligand>
</feature>
<feature type="binding site" evidence="1">
    <location>
        <position position="38"/>
    </location>
    <ligand>
        <name>Mg(2+)</name>
        <dbReference type="ChEBI" id="CHEBI:18420"/>
        <label>4</label>
    </ligand>
</feature>
<dbReference type="CDD" id="cd02194">
    <property type="entry name" value="ThiL"/>
    <property type="match status" value="1"/>
</dbReference>
<dbReference type="InterPro" id="IPR016188">
    <property type="entry name" value="PurM-like_N"/>
</dbReference>
<keyword evidence="1" id="KW-0479">Metal-binding</keyword>
<dbReference type="HAMAP" id="MF_02128">
    <property type="entry name" value="TMP_kinase"/>
    <property type="match status" value="1"/>
</dbReference>
<feature type="binding site" evidence="1">
    <location>
        <position position="139"/>
    </location>
    <ligand>
        <name>ATP</name>
        <dbReference type="ChEBI" id="CHEBI:30616"/>
    </ligand>
</feature>
<evidence type="ECO:0000313" key="4">
    <source>
        <dbReference type="EMBL" id="ASJ04339.1"/>
    </source>
</evidence>
<dbReference type="GeneID" id="33325662"/>
<dbReference type="SUPFAM" id="SSF56042">
    <property type="entry name" value="PurM C-terminal domain-like"/>
    <property type="match status" value="1"/>
</dbReference>
<feature type="binding site" evidence="1">
    <location>
        <position position="68"/>
    </location>
    <ligand>
        <name>Mg(2+)</name>
        <dbReference type="ChEBI" id="CHEBI:18420"/>
        <label>4</label>
    </ligand>
</feature>
<dbReference type="NCBIfam" id="TIGR01379">
    <property type="entry name" value="thiL"/>
    <property type="match status" value="1"/>
</dbReference>
<feature type="binding site" evidence="1">
    <location>
        <position position="116"/>
    </location>
    <ligand>
        <name>Mg(2+)</name>
        <dbReference type="ChEBI" id="CHEBI:18420"/>
        <label>1</label>
    </ligand>
</feature>
<organism evidence="4 5">
    <name type="scientific">Thermococcus barossii</name>
    <dbReference type="NCBI Taxonomy" id="54077"/>
    <lineage>
        <taxon>Archaea</taxon>
        <taxon>Methanobacteriati</taxon>
        <taxon>Methanobacteriota</taxon>
        <taxon>Thermococci</taxon>
        <taxon>Thermococcales</taxon>
        <taxon>Thermococcaceae</taxon>
        <taxon>Thermococcus</taxon>
    </lineage>
</organism>
<feature type="domain" description="PurM-like N-terminal" evidence="2">
    <location>
        <begin position="22"/>
        <end position="132"/>
    </location>
</feature>
<comment type="pathway">
    <text evidence="1">Cofactor biosynthesis; thiamine diphosphate biosynthesis; thiamine diphosphate from thiamine phosphate: step 1/1.</text>
</comment>
<dbReference type="InterPro" id="IPR010918">
    <property type="entry name" value="PurM-like_C_dom"/>
</dbReference>
<dbReference type="EC" id="2.7.4.16" evidence="1"/>
<keyword evidence="1" id="KW-0067">ATP-binding</keyword>
<comment type="catalytic activity">
    <reaction evidence="1">
        <text>thiamine phosphate + ATP = thiamine diphosphate + ADP</text>
        <dbReference type="Rhea" id="RHEA:15913"/>
        <dbReference type="ChEBI" id="CHEBI:30616"/>
        <dbReference type="ChEBI" id="CHEBI:37575"/>
        <dbReference type="ChEBI" id="CHEBI:58937"/>
        <dbReference type="ChEBI" id="CHEBI:456216"/>
        <dbReference type="EC" id="2.7.4.16"/>
    </reaction>
</comment>
<dbReference type="UniPathway" id="UPA00060">
    <property type="reaction ID" value="UER00142"/>
</dbReference>
<comment type="miscellaneous">
    <text evidence="1">Reaction mechanism of ThiL seems to utilize a direct, inline transfer of the gamma-phosphate of ATP to TMP rather than a phosphorylated enzyme intermediate.</text>
</comment>
<dbReference type="PANTHER" id="PTHR30270">
    <property type="entry name" value="THIAMINE-MONOPHOSPHATE KINASE"/>
    <property type="match status" value="1"/>
</dbReference>
<dbReference type="PANTHER" id="PTHR30270:SF3">
    <property type="entry name" value="THIAMINE-MONOPHOSPHATE KINASE"/>
    <property type="match status" value="1"/>
</dbReference>
<dbReference type="SUPFAM" id="SSF55326">
    <property type="entry name" value="PurM N-terminal domain-like"/>
    <property type="match status" value="1"/>
</dbReference>
<dbReference type="Pfam" id="PF02769">
    <property type="entry name" value="AIRS_C"/>
    <property type="match status" value="1"/>
</dbReference>
<feature type="binding site" evidence="1">
    <location>
        <position position="305"/>
    </location>
    <ligand>
        <name>substrate</name>
    </ligand>
</feature>
<dbReference type="EMBL" id="CP015101">
    <property type="protein sequence ID" value="ASJ04339.1"/>
    <property type="molecule type" value="Genomic_DNA"/>
</dbReference>